<dbReference type="InterPro" id="IPR002938">
    <property type="entry name" value="FAD-bd"/>
</dbReference>
<comment type="caution">
    <text evidence="5">The sequence shown here is derived from an EMBL/GenBank/DDBJ whole genome shotgun (WGS) entry which is preliminary data.</text>
</comment>
<evidence type="ECO:0000256" key="2">
    <source>
        <dbReference type="ARBA" id="ARBA00022630"/>
    </source>
</evidence>
<keyword evidence="3" id="KW-0274">FAD</keyword>
<evidence type="ECO:0000313" key="6">
    <source>
        <dbReference type="Proteomes" id="UP000295680"/>
    </source>
</evidence>
<proteinExistence type="predicted"/>
<dbReference type="Pfam" id="PF01494">
    <property type="entry name" value="FAD_binding_3"/>
    <property type="match status" value="1"/>
</dbReference>
<dbReference type="RefSeq" id="WP_132114531.1">
    <property type="nucleotide sequence ID" value="NZ_SLWS01000002.1"/>
</dbReference>
<dbReference type="SUPFAM" id="SSF51905">
    <property type="entry name" value="FAD/NAD(P)-binding domain"/>
    <property type="match status" value="1"/>
</dbReference>
<dbReference type="GO" id="GO:0016709">
    <property type="term" value="F:oxidoreductase activity, acting on paired donors, with incorporation or reduction of molecular oxygen, NAD(P)H as one donor, and incorporation of one atom of oxygen"/>
    <property type="evidence" value="ECO:0007669"/>
    <property type="project" value="UniProtKB-ARBA"/>
</dbReference>
<organism evidence="5 6">
    <name type="scientific">Actinocrispum wychmicini</name>
    <dbReference type="NCBI Taxonomy" id="1213861"/>
    <lineage>
        <taxon>Bacteria</taxon>
        <taxon>Bacillati</taxon>
        <taxon>Actinomycetota</taxon>
        <taxon>Actinomycetes</taxon>
        <taxon>Pseudonocardiales</taxon>
        <taxon>Pseudonocardiaceae</taxon>
        <taxon>Actinocrispum</taxon>
    </lineage>
</organism>
<dbReference type="InterPro" id="IPR050641">
    <property type="entry name" value="RIFMO-like"/>
</dbReference>
<dbReference type="Gene3D" id="3.50.50.60">
    <property type="entry name" value="FAD/NAD(P)-binding domain"/>
    <property type="match status" value="1"/>
</dbReference>
<evidence type="ECO:0000313" key="5">
    <source>
        <dbReference type="EMBL" id="TCO62626.1"/>
    </source>
</evidence>
<comment type="cofactor">
    <cofactor evidence="1">
        <name>FAD</name>
        <dbReference type="ChEBI" id="CHEBI:57692"/>
    </cofactor>
</comment>
<gene>
    <name evidence="5" type="ORF">EV192_102765</name>
</gene>
<dbReference type="Gene3D" id="3.30.70.2450">
    <property type="match status" value="1"/>
</dbReference>
<name>A0A4R2JYY3_9PSEU</name>
<evidence type="ECO:0000259" key="4">
    <source>
        <dbReference type="Pfam" id="PF01494"/>
    </source>
</evidence>
<dbReference type="OrthoDB" id="4141215at2"/>
<dbReference type="Proteomes" id="UP000295680">
    <property type="component" value="Unassembled WGS sequence"/>
</dbReference>
<keyword evidence="6" id="KW-1185">Reference proteome</keyword>
<dbReference type="AlphaFoldDB" id="A0A4R2JYY3"/>
<keyword evidence="2" id="KW-0285">Flavoprotein</keyword>
<dbReference type="InterPro" id="IPR036188">
    <property type="entry name" value="FAD/NAD-bd_sf"/>
</dbReference>
<feature type="domain" description="FAD-binding" evidence="4">
    <location>
        <begin position="9"/>
        <end position="337"/>
    </location>
</feature>
<dbReference type="EMBL" id="SLWS01000002">
    <property type="protein sequence ID" value="TCO62626.1"/>
    <property type="molecule type" value="Genomic_DNA"/>
</dbReference>
<dbReference type="PANTHER" id="PTHR43004">
    <property type="entry name" value="TRK SYSTEM POTASSIUM UPTAKE PROTEIN"/>
    <property type="match status" value="1"/>
</dbReference>
<dbReference type="Gene3D" id="3.40.30.120">
    <property type="match status" value="1"/>
</dbReference>
<evidence type="ECO:0000256" key="1">
    <source>
        <dbReference type="ARBA" id="ARBA00001974"/>
    </source>
</evidence>
<protein>
    <submittedName>
        <fullName evidence="5">3-(3-hydroxy-phenyl)propionate hydroxylase</fullName>
    </submittedName>
</protein>
<dbReference type="Pfam" id="PF21274">
    <property type="entry name" value="Rng_hyd_C"/>
    <property type="match status" value="1"/>
</dbReference>
<reference evidence="5 6" key="1">
    <citation type="submission" date="2019-03" db="EMBL/GenBank/DDBJ databases">
        <title>Genomic Encyclopedia of Type Strains, Phase IV (KMG-IV): sequencing the most valuable type-strain genomes for metagenomic binning, comparative biology and taxonomic classification.</title>
        <authorList>
            <person name="Goeker M."/>
        </authorList>
    </citation>
    <scope>NUCLEOTIDE SEQUENCE [LARGE SCALE GENOMIC DNA]</scope>
    <source>
        <strain evidence="5 6">DSM 45934</strain>
    </source>
</reference>
<evidence type="ECO:0000256" key="3">
    <source>
        <dbReference type="ARBA" id="ARBA00022827"/>
    </source>
</evidence>
<dbReference type="PRINTS" id="PR00420">
    <property type="entry name" value="RNGMNOXGNASE"/>
</dbReference>
<sequence length="484" mass="52594">MDVVDVDVVDVIVAGAGPTGLMLACELRLAGVNVLLVDQLAERGTTESRAGGLHARTMEVLDQRGLADRFLAAGRQIQAGHFSGLRLDFTEFPTRYPFTLGLLQHRVERLLEERAAELGVQVRWSSPVIELRQDETGVEVVVGGDRFRAAYLVGCDGGRSTIRKLAGIDFPGTEATMTALLGDVEMAAPPDDTVFMERHEHGDYSVIAFEPGWYRVFTAEYDHVADRDAPMTFEILRESVVRIAGTDFGMHSPRWVSRYNDTARLASRYREGRVLLAGDAAHIHYPAGGQGLNMGVQDAVNLGWKLAAVLQGRASDTLLDTYQTERQPVAERVLRNTRAQSALGRPGAHMDAMRAIMAGLITKPDVNEALGSMIGALDIQYPLGSGHPLIGRRVPDLDLKTDSGPTRLYELLHTGRPVLLDLGAGVSAPNDWVDVVRAQCDAEEWPIPVLGTVPAARALLIRPDGHVAWVDGSGNLTSALTTWS</sequence>
<accession>A0A4R2JYY3</accession>
<dbReference type="GO" id="GO:0071949">
    <property type="term" value="F:FAD binding"/>
    <property type="evidence" value="ECO:0007669"/>
    <property type="project" value="InterPro"/>
</dbReference>
<dbReference type="PANTHER" id="PTHR43004:SF19">
    <property type="entry name" value="BINDING MONOOXYGENASE, PUTATIVE (JCVI)-RELATED"/>
    <property type="match status" value="1"/>
</dbReference>